<keyword evidence="1" id="KW-0472">Membrane</keyword>
<dbReference type="AlphaFoldDB" id="A0A1B0AJZ3"/>
<feature type="transmembrane region" description="Helical" evidence="1">
    <location>
        <begin position="6"/>
        <end position="25"/>
    </location>
</feature>
<proteinExistence type="predicted"/>
<sequence>MGATVAVAVSLLITGLIIAVLALILPLPLDVLLLFVKCSVNVLLASGNIFAVGTVLRCCRVGVGVAASTPPLKLGFMRTLRGANGPAALGARPLAGTLCIAWGGKACKGGRCIRIPGRIPGGPNAASGRNMFLTGAPKL</sequence>
<keyword evidence="3" id="KW-1185">Reference proteome</keyword>
<accession>A0A1B0AJZ3</accession>
<reference evidence="3" key="1">
    <citation type="submission" date="2014-03" db="EMBL/GenBank/DDBJ databases">
        <authorList>
            <person name="Aksoy S."/>
            <person name="Warren W."/>
            <person name="Wilson R.K."/>
        </authorList>
    </citation>
    <scope>NUCLEOTIDE SEQUENCE [LARGE SCALE GENOMIC DNA]</scope>
    <source>
        <strain evidence="3">IAEA</strain>
    </source>
</reference>
<name>A0A1B0AJZ3_GLOPL</name>
<organism evidence="2 3">
    <name type="scientific">Glossina pallidipes</name>
    <name type="common">Tsetse fly</name>
    <dbReference type="NCBI Taxonomy" id="7398"/>
    <lineage>
        <taxon>Eukaryota</taxon>
        <taxon>Metazoa</taxon>
        <taxon>Ecdysozoa</taxon>
        <taxon>Arthropoda</taxon>
        <taxon>Hexapoda</taxon>
        <taxon>Insecta</taxon>
        <taxon>Pterygota</taxon>
        <taxon>Neoptera</taxon>
        <taxon>Endopterygota</taxon>
        <taxon>Diptera</taxon>
        <taxon>Brachycera</taxon>
        <taxon>Muscomorpha</taxon>
        <taxon>Hippoboscoidea</taxon>
        <taxon>Glossinidae</taxon>
        <taxon>Glossina</taxon>
    </lineage>
</organism>
<protein>
    <submittedName>
        <fullName evidence="2">Uncharacterized protein</fullName>
    </submittedName>
</protein>
<keyword evidence="1" id="KW-0812">Transmembrane</keyword>
<evidence type="ECO:0000313" key="3">
    <source>
        <dbReference type="Proteomes" id="UP000092445"/>
    </source>
</evidence>
<evidence type="ECO:0000256" key="1">
    <source>
        <dbReference type="SAM" id="Phobius"/>
    </source>
</evidence>
<dbReference type="Proteomes" id="UP000092445">
    <property type="component" value="Unassembled WGS sequence"/>
</dbReference>
<feature type="transmembrane region" description="Helical" evidence="1">
    <location>
        <begin position="32"/>
        <end position="56"/>
    </location>
</feature>
<dbReference type="EnsemblMetazoa" id="GPAI048189-RA">
    <property type="protein sequence ID" value="GPAI048189-PA"/>
    <property type="gene ID" value="GPAI048189"/>
</dbReference>
<keyword evidence="1" id="KW-1133">Transmembrane helix</keyword>
<dbReference type="VEuPathDB" id="VectorBase:GPAI048189"/>
<evidence type="ECO:0000313" key="2">
    <source>
        <dbReference type="EnsemblMetazoa" id="GPAI048189-PA"/>
    </source>
</evidence>
<reference evidence="2" key="2">
    <citation type="submission" date="2020-05" db="UniProtKB">
        <authorList>
            <consortium name="EnsemblMetazoa"/>
        </authorList>
    </citation>
    <scope>IDENTIFICATION</scope>
    <source>
        <strain evidence="2">IAEA</strain>
    </source>
</reference>